<accession>A0ABS1L395</accession>
<dbReference type="InterPro" id="IPR029063">
    <property type="entry name" value="SAM-dependent_MTases_sf"/>
</dbReference>
<dbReference type="CDD" id="cd02440">
    <property type="entry name" value="AdoMet_MTases"/>
    <property type="match status" value="1"/>
</dbReference>
<dbReference type="Gene3D" id="3.40.50.150">
    <property type="entry name" value="Vaccinia Virus protein VP39"/>
    <property type="match status" value="1"/>
</dbReference>
<proteinExistence type="predicted"/>
<dbReference type="EMBL" id="JAERSG010000001">
    <property type="protein sequence ID" value="MBL0746170.1"/>
    <property type="molecule type" value="Genomic_DNA"/>
</dbReference>
<dbReference type="SUPFAM" id="SSF53335">
    <property type="entry name" value="S-adenosyl-L-methionine-dependent methyltransferases"/>
    <property type="match status" value="1"/>
</dbReference>
<name>A0ABS1L395_9ACTN</name>
<dbReference type="InterPro" id="IPR013216">
    <property type="entry name" value="Methyltransf_11"/>
</dbReference>
<dbReference type="Pfam" id="PF08241">
    <property type="entry name" value="Methyltransf_11"/>
    <property type="match status" value="1"/>
</dbReference>
<evidence type="ECO:0000313" key="2">
    <source>
        <dbReference type="EMBL" id="MBL0746170.1"/>
    </source>
</evidence>
<reference evidence="2 3" key="1">
    <citation type="submission" date="2021-01" db="EMBL/GenBank/DDBJ databases">
        <title>Genome seq and assembly of Nocardiodes sp. G10.</title>
        <authorList>
            <person name="Chhetri G."/>
        </authorList>
    </citation>
    <scope>NUCLEOTIDE SEQUENCE [LARGE SCALE GENOMIC DNA]</scope>
    <source>
        <strain evidence="2 3">G10</strain>
    </source>
</reference>
<dbReference type="PANTHER" id="PTHR43591">
    <property type="entry name" value="METHYLTRANSFERASE"/>
    <property type="match status" value="1"/>
</dbReference>
<sequence length="229" mass="24345">MRLPGLGGWSEDPLWSYVYPWLVEHPQVGRPAWRAGTGSDLRLIDEAAAELGTLPAGARVLDVPTGSGVALRGVRPGQGLDVVVADISPTMLRRALATAERRGVADQVAPALVDVGDLPFDDGTFDLVVSFTGLHCFPDPRRAIEEMVRVLKDGGAITGSSIFTDTGARFEPLRRAGTRAGILGPMCRSGDAIRWLRAAGCDTVDLRIHGALGYFRAGKGKDKGKDEGT</sequence>
<comment type="caution">
    <text evidence="2">The sequence shown here is derived from an EMBL/GenBank/DDBJ whole genome shotgun (WGS) entry which is preliminary data.</text>
</comment>
<feature type="domain" description="Methyltransferase type 11" evidence="1">
    <location>
        <begin position="61"/>
        <end position="157"/>
    </location>
</feature>
<gene>
    <name evidence="2" type="ORF">JI751_00985</name>
</gene>
<dbReference type="GO" id="GO:0008168">
    <property type="term" value="F:methyltransferase activity"/>
    <property type="evidence" value="ECO:0007669"/>
    <property type="project" value="UniProtKB-KW"/>
</dbReference>
<evidence type="ECO:0000313" key="3">
    <source>
        <dbReference type="Proteomes" id="UP000636918"/>
    </source>
</evidence>
<keyword evidence="2" id="KW-0808">Transferase</keyword>
<evidence type="ECO:0000259" key="1">
    <source>
        <dbReference type="Pfam" id="PF08241"/>
    </source>
</evidence>
<dbReference type="GO" id="GO:0032259">
    <property type="term" value="P:methylation"/>
    <property type="evidence" value="ECO:0007669"/>
    <property type="project" value="UniProtKB-KW"/>
</dbReference>
<keyword evidence="3" id="KW-1185">Reference proteome</keyword>
<protein>
    <submittedName>
        <fullName evidence="2">Class I SAM-dependent methyltransferase</fullName>
    </submittedName>
</protein>
<dbReference type="RefSeq" id="WP_201932298.1">
    <property type="nucleotide sequence ID" value="NZ_JAERSG010000001.1"/>
</dbReference>
<keyword evidence="2" id="KW-0489">Methyltransferase</keyword>
<dbReference type="Proteomes" id="UP000636918">
    <property type="component" value="Unassembled WGS sequence"/>
</dbReference>
<organism evidence="2 3">
    <name type="scientific">Nocardioides baculatus</name>
    <dbReference type="NCBI Taxonomy" id="2801337"/>
    <lineage>
        <taxon>Bacteria</taxon>
        <taxon>Bacillati</taxon>
        <taxon>Actinomycetota</taxon>
        <taxon>Actinomycetes</taxon>
        <taxon>Propionibacteriales</taxon>
        <taxon>Nocardioidaceae</taxon>
        <taxon>Nocardioides</taxon>
    </lineage>
</organism>